<reference evidence="12" key="2">
    <citation type="submission" date="2018-05" db="EMBL/GenBank/DDBJ databases">
        <title>OmerRS3 (Oryza meridionalis Reference Sequence Version 3).</title>
        <authorList>
            <person name="Zhang J."/>
            <person name="Kudrna D."/>
            <person name="Lee S."/>
            <person name="Talag J."/>
            <person name="Welchert J."/>
            <person name="Wing R.A."/>
        </authorList>
    </citation>
    <scope>NUCLEOTIDE SEQUENCE [LARGE SCALE GENOMIC DNA]</scope>
    <source>
        <strain evidence="12">cv. OR44</strain>
    </source>
</reference>
<dbReference type="InterPro" id="IPR045174">
    <property type="entry name" value="Dof"/>
</dbReference>
<feature type="region of interest" description="Disordered" evidence="10">
    <location>
        <begin position="1"/>
        <end position="33"/>
    </location>
</feature>
<feature type="compositionally biased region" description="Low complexity" evidence="10">
    <location>
        <begin position="12"/>
        <end position="22"/>
    </location>
</feature>
<comment type="subcellular location">
    <subcellularLocation>
        <location evidence="8 9">Nucleus</location>
    </subcellularLocation>
</comment>
<dbReference type="PANTHER" id="PTHR31992">
    <property type="entry name" value="DOF ZINC FINGER PROTEIN DOF1.4-RELATED"/>
    <property type="match status" value="1"/>
</dbReference>
<feature type="region of interest" description="Disordered" evidence="10">
    <location>
        <begin position="118"/>
        <end position="175"/>
    </location>
</feature>
<dbReference type="STRING" id="40149.A0A0E0E0M5"/>
<sequence>MERRSRAEQIDSAAQQAASLSQTFATKNPEAPLPEASRINLRSSNMQEFHPVPELAGRLFGGVAAAAAAVVEEVRCPRCDSSNTKFCYYNNYNLSQPRHFCKACRRYWTKGGLLRNVPVGGGCRKPKRPAPSSSSSSSFTGGGGCGHRDSKSARSAGGGGDGSGSSASATATPAAAAPASNTLSATVTQPSSVDALSPPPAPMFADQATAYASLFAPPPPSQALPAFASFTAQPKAEEDVADEPALAATEQQRSSSAASFTVHSISPPFAAARSSDGPAAAAAAAADWAPPTAVLDAGMFDLAGAIGGDTSYWNAASWTDHDGTIYLP</sequence>
<dbReference type="Gramene" id="OMERI06G12850.1">
    <property type="protein sequence ID" value="OMERI06G12850.1"/>
    <property type="gene ID" value="OMERI06G12850"/>
</dbReference>
<keyword evidence="7 8" id="KW-0539">Nucleus</keyword>
<dbReference type="GO" id="GO:0003700">
    <property type="term" value="F:DNA-binding transcription factor activity"/>
    <property type="evidence" value="ECO:0007669"/>
    <property type="project" value="UniProtKB-UniRule"/>
</dbReference>
<keyword evidence="3 9" id="KW-0862">Zinc</keyword>
<keyword evidence="6 9" id="KW-0804">Transcription</keyword>
<evidence type="ECO:0000256" key="3">
    <source>
        <dbReference type="ARBA" id="ARBA00022833"/>
    </source>
</evidence>
<evidence type="ECO:0000256" key="2">
    <source>
        <dbReference type="ARBA" id="ARBA00022771"/>
    </source>
</evidence>
<evidence type="ECO:0000256" key="10">
    <source>
        <dbReference type="SAM" id="MobiDB-lite"/>
    </source>
</evidence>
<evidence type="ECO:0000256" key="4">
    <source>
        <dbReference type="ARBA" id="ARBA00023015"/>
    </source>
</evidence>
<evidence type="ECO:0000256" key="9">
    <source>
        <dbReference type="RuleBase" id="RU369094"/>
    </source>
</evidence>
<dbReference type="Proteomes" id="UP000008021">
    <property type="component" value="Chromosome 6"/>
</dbReference>
<keyword evidence="13" id="KW-1185">Reference proteome</keyword>
<dbReference type="HOGENOM" id="CLU_075415_1_0_1"/>
<dbReference type="AlphaFoldDB" id="A0A0E0E0M5"/>
<organism evidence="12">
    <name type="scientific">Oryza meridionalis</name>
    <dbReference type="NCBI Taxonomy" id="40149"/>
    <lineage>
        <taxon>Eukaryota</taxon>
        <taxon>Viridiplantae</taxon>
        <taxon>Streptophyta</taxon>
        <taxon>Embryophyta</taxon>
        <taxon>Tracheophyta</taxon>
        <taxon>Spermatophyta</taxon>
        <taxon>Magnoliopsida</taxon>
        <taxon>Liliopsida</taxon>
        <taxon>Poales</taxon>
        <taxon>Poaceae</taxon>
        <taxon>BOP clade</taxon>
        <taxon>Oryzoideae</taxon>
        <taxon>Oryzeae</taxon>
        <taxon>Oryzinae</taxon>
        <taxon>Oryza</taxon>
    </lineage>
</organism>
<feature type="compositionally biased region" description="Low complexity" evidence="10">
    <location>
        <begin position="164"/>
        <end position="175"/>
    </location>
</feature>
<evidence type="ECO:0000256" key="1">
    <source>
        <dbReference type="ARBA" id="ARBA00022723"/>
    </source>
</evidence>
<dbReference type="Pfam" id="PF02701">
    <property type="entry name" value="Zn_ribbon_Dof"/>
    <property type="match status" value="1"/>
</dbReference>
<reference evidence="12" key="1">
    <citation type="submission" date="2015-04" db="UniProtKB">
        <authorList>
            <consortium name="EnsemblPlants"/>
        </authorList>
    </citation>
    <scope>IDENTIFICATION</scope>
</reference>
<feature type="domain" description="Dof-type" evidence="11">
    <location>
        <begin position="74"/>
        <end position="128"/>
    </location>
</feature>
<dbReference type="GO" id="GO:0005634">
    <property type="term" value="C:nucleus"/>
    <property type="evidence" value="ECO:0007669"/>
    <property type="project" value="UniProtKB-SubCell"/>
</dbReference>
<evidence type="ECO:0000256" key="8">
    <source>
        <dbReference type="PROSITE-ProRule" id="PRU00071"/>
    </source>
</evidence>
<keyword evidence="1 9" id="KW-0479">Metal-binding</keyword>
<name>A0A0E0E0M5_9ORYZ</name>
<keyword evidence="4 9" id="KW-0805">Transcription regulation</keyword>
<dbReference type="InterPro" id="IPR003851">
    <property type="entry name" value="Znf_Dof"/>
</dbReference>
<dbReference type="GO" id="GO:0008270">
    <property type="term" value="F:zinc ion binding"/>
    <property type="evidence" value="ECO:0007669"/>
    <property type="project" value="UniProtKB-KW"/>
</dbReference>
<evidence type="ECO:0000256" key="5">
    <source>
        <dbReference type="ARBA" id="ARBA00023125"/>
    </source>
</evidence>
<dbReference type="PANTHER" id="PTHR31992:SF339">
    <property type="entry name" value="DOF ZINC FINGER PROTEIN"/>
    <property type="match status" value="1"/>
</dbReference>
<evidence type="ECO:0000259" key="11">
    <source>
        <dbReference type="PROSITE" id="PS50884"/>
    </source>
</evidence>
<dbReference type="GO" id="GO:0003677">
    <property type="term" value="F:DNA binding"/>
    <property type="evidence" value="ECO:0007669"/>
    <property type="project" value="UniProtKB-UniRule"/>
</dbReference>
<dbReference type="PROSITE" id="PS50884">
    <property type="entry name" value="ZF_DOF_2"/>
    <property type="match status" value="1"/>
</dbReference>
<keyword evidence="2 8" id="KW-0863">Zinc-finger</keyword>
<evidence type="ECO:0000256" key="7">
    <source>
        <dbReference type="ARBA" id="ARBA00023242"/>
    </source>
</evidence>
<protein>
    <recommendedName>
        <fullName evidence="9">Dof zinc finger protein</fullName>
    </recommendedName>
</protein>
<proteinExistence type="predicted"/>
<dbReference type="EnsemblPlants" id="OMERI06G12850.1">
    <property type="protein sequence ID" value="OMERI06G12850.1"/>
    <property type="gene ID" value="OMERI06G12850"/>
</dbReference>
<dbReference type="eggNOG" id="ENOG502QRBR">
    <property type="taxonomic scope" value="Eukaryota"/>
</dbReference>
<dbReference type="PROSITE" id="PS01361">
    <property type="entry name" value="ZF_DOF_1"/>
    <property type="match status" value="1"/>
</dbReference>
<evidence type="ECO:0000256" key="6">
    <source>
        <dbReference type="ARBA" id="ARBA00023163"/>
    </source>
</evidence>
<keyword evidence="5 8" id="KW-0238">DNA-binding</keyword>
<evidence type="ECO:0000313" key="13">
    <source>
        <dbReference type="Proteomes" id="UP000008021"/>
    </source>
</evidence>
<evidence type="ECO:0000313" key="12">
    <source>
        <dbReference type="EnsemblPlants" id="OMERI06G12850.1"/>
    </source>
</evidence>
<accession>A0A0E0E0M5</accession>
<comment type="function">
    <text evidence="9">Transcription factor that binds specifically to a 5'-AA[AG]G-3' consensus core sequence.</text>
</comment>